<evidence type="ECO:0000256" key="6">
    <source>
        <dbReference type="ARBA" id="ARBA00023049"/>
    </source>
</evidence>
<feature type="active site" description="Proton donor" evidence="7">
    <location>
        <position position="392"/>
    </location>
</feature>
<accession>A0ABD0WSZ4</accession>
<evidence type="ECO:0000313" key="10">
    <source>
        <dbReference type="EMBL" id="KAL0978235.1"/>
    </source>
</evidence>
<evidence type="ECO:0000256" key="8">
    <source>
        <dbReference type="PIRSR" id="PIRSR634015-3"/>
    </source>
</evidence>
<evidence type="ECO:0000256" key="1">
    <source>
        <dbReference type="ARBA" id="ARBA00010136"/>
    </source>
</evidence>
<dbReference type="Pfam" id="PF09127">
    <property type="entry name" value="Leuk-A4-hydro_C"/>
    <property type="match status" value="1"/>
</dbReference>
<evidence type="ECO:0000256" key="4">
    <source>
        <dbReference type="ARBA" id="ARBA00022801"/>
    </source>
</evidence>
<evidence type="ECO:0000313" key="11">
    <source>
        <dbReference type="Proteomes" id="UP001557470"/>
    </source>
</evidence>
<dbReference type="InterPro" id="IPR015211">
    <property type="entry name" value="Peptidase_M1_C"/>
</dbReference>
<dbReference type="GO" id="GO:0046872">
    <property type="term" value="F:metal ion binding"/>
    <property type="evidence" value="ECO:0007669"/>
    <property type="project" value="UniProtKB-KW"/>
</dbReference>
<dbReference type="GO" id="GO:0070006">
    <property type="term" value="F:metalloaminopeptidase activity"/>
    <property type="evidence" value="ECO:0007669"/>
    <property type="project" value="UniProtKB-ARBA"/>
</dbReference>
<evidence type="ECO:0000259" key="9">
    <source>
        <dbReference type="SMART" id="SM01263"/>
    </source>
</evidence>
<dbReference type="InterPro" id="IPR016024">
    <property type="entry name" value="ARM-type_fold"/>
</dbReference>
<dbReference type="Gene3D" id="1.10.390.10">
    <property type="entry name" value="Neutral Protease Domain 2"/>
    <property type="match status" value="1"/>
</dbReference>
<comment type="cofactor">
    <cofactor evidence="8">
        <name>Zn(2+)</name>
        <dbReference type="ChEBI" id="CHEBI:29105"/>
    </cofactor>
    <text evidence="8">Binds 1 zinc ion per subunit.</text>
</comment>
<dbReference type="Proteomes" id="UP001557470">
    <property type="component" value="Unassembled WGS sequence"/>
</dbReference>
<dbReference type="FunFam" id="1.10.390.10:FF:000003">
    <property type="entry name" value="Leukotriene A(4) hydrolase"/>
    <property type="match status" value="1"/>
</dbReference>
<gene>
    <name evidence="10" type="ORF">UPYG_G00167820</name>
</gene>
<dbReference type="EMBL" id="JAGEUA010000005">
    <property type="protein sequence ID" value="KAL0978235.1"/>
    <property type="molecule type" value="Genomic_DNA"/>
</dbReference>
<feature type="binding site" evidence="8">
    <location>
        <position position="326"/>
    </location>
    <ligand>
        <name>Zn(2+)</name>
        <dbReference type="ChEBI" id="CHEBI:29105"/>
        <note>catalytic</note>
    </ligand>
</feature>
<keyword evidence="4" id="KW-0378">Hydrolase</keyword>
<dbReference type="InterPro" id="IPR049980">
    <property type="entry name" value="LTA4H_cat"/>
</dbReference>
<dbReference type="Pfam" id="PF01433">
    <property type="entry name" value="Peptidase_M1"/>
    <property type="match status" value="1"/>
</dbReference>
<feature type="binding site" evidence="8">
    <location>
        <position position="303"/>
    </location>
    <ligand>
        <name>Zn(2+)</name>
        <dbReference type="ChEBI" id="CHEBI:29105"/>
        <note>catalytic</note>
    </ligand>
</feature>
<dbReference type="InterPro" id="IPR045357">
    <property type="entry name" value="Aminopeptidase_N-like_N"/>
</dbReference>
<comment type="caution">
    <text evidence="10">The sequence shown here is derived from an EMBL/GenBank/DDBJ whole genome shotgun (WGS) entry which is preliminary data.</text>
</comment>
<dbReference type="AlphaFoldDB" id="A0ABD0WSZ4"/>
<dbReference type="SUPFAM" id="SSF63737">
    <property type="entry name" value="Leukotriene A4 hydrolase N-terminal domain"/>
    <property type="match status" value="1"/>
</dbReference>
<feature type="domain" description="Peptidase M1 leukotriene A4 hydrolase/aminopeptidase C-terminal" evidence="9">
    <location>
        <begin position="478"/>
        <end position="623"/>
    </location>
</feature>
<dbReference type="Gene3D" id="1.25.40.320">
    <property type="entry name" value="Peptidase M1, leukotriene A4 hydrolase/aminopeptidase C-terminal domain"/>
    <property type="match status" value="1"/>
</dbReference>
<dbReference type="PANTHER" id="PTHR45726:SF1">
    <property type="entry name" value="AMINOPEPTIDASE B"/>
    <property type="match status" value="1"/>
</dbReference>
<keyword evidence="5 8" id="KW-0862">Zinc</keyword>
<dbReference type="PRINTS" id="PR00756">
    <property type="entry name" value="ALADIPTASE"/>
</dbReference>
<dbReference type="SUPFAM" id="SSF55486">
    <property type="entry name" value="Metalloproteases ('zincins'), catalytic domain"/>
    <property type="match status" value="1"/>
</dbReference>
<protein>
    <recommendedName>
        <fullName evidence="9">Peptidase M1 leukotriene A4 hydrolase/aminopeptidase C-terminal domain-containing protein</fullName>
    </recommendedName>
</protein>
<dbReference type="FunFam" id="3.30.2010.30:FF:000001">
    <property type="entry name" value="Leukotriene A(4) hydrolase"/>
    <property type="match status" value="1"/>
</dbReference>
<feature type="active site" description="Proton acceptor" evidence="7">
    <location>
        <position position="304"/>
    </location>
</feature>
<dbReference type="FunFam" id="1.25.40.320:FF:000001">
    <property type="entry name" value="Leukotriene A(4) hydrolase"/>
    <property type="match status" value="1"/>
</dbReference>
<dbReference type="Gene3D" id="3.30.2010.30">
    <property type="match status" value="1"/>
</dbReference>
<dbReference type="SUPFAM" id="SSF48371">
    <property type="entry name" value="ARM repeat"/>
    <property type="match status" value="1"/>
</dbReference>
<dbReference type="InterPro" id="IPR038502">
    <property type="entry name" value="M1_LTA-4_hydro/amino_C_sf"/>
</dbReference>
<dbReference type="Pfam" id="PF17900">
    <property type="entry name" value="Peptidase_M1_N"/>
    <property type="match status" value="1"/>
</dbReference>
<evidence type="ECO:0000256" key="3">
    <source>
        <dbReference type="ARBA" id="ARBA00022723"/>
    </source>
</evidence>
<dbReference type="Gene3D" id="2.60.40.1730">
    <property type="entry name" value="tricorn interacting facor f3 domain"/>
    <property type="match status" value="1"/>
</dbReference>
<keyword evidence="11" id="KW-1185">Reference proteome</keyword>
<sequence length="624" mass="71038">MDKSLHADEADDVATSSSFRQYQIKHFHLDIIVDFEQRTLTGTETLQLKSVQDSQKEILLDIHPSLSVQEVSFCKSDDYSDSVNLEFLTRNFTSYGTTLVVNLSAPSKSEEDFRVVIKFVASDGPGVCWLKPEQTAEKVKPYVFTQGQAVLNRSFFPCFDTPAVKSTYSACVKVPEGFTAVMSASKSEHRKADNTFLFTMEHPIPSYLVALAVGDLVSAEVGPRTRVWAEPCLLQAAKEEYDGVIEEFLATGEKLFGPYVWGRYDVLFMPPSFPFGGMENPCLTFVTPCLLVGDRSLADVIVHEICHSWFGNLVTNANWGDFWLNEGFTMYAQRRVCRELYGEAYTCLEAATGRALLRQHMDNTGEDHPLNKLRVKIEKGVDPDDTYNDTPYEKGFCFVSYLAHLTGDQSRFDAFLKAYVDKFKFRSVMAEDALEFYLEFFPDLKKKEVHKIEGLEFDTWLNVSGWPPYLPDLSAGQSLMKPAEQLSELWTAEGLDMATIKKTNIQVWKSYQTVYFLEQIIKESPLPAGHMDKLEEQYPHIVKSNNAELRLRWAQIIAKNQYQPGYQHVRSFLSCQGKQRYTLPVYRALWDGSEETKALAMEIFSATSHQLHINVRNNVQKIIT</sequence>
<dbReference type="InterPro" id="IPR042097">
    <property type="entry name" value="Aminopeptidase_N-like_N_sf"/>
</dbReference>
<keyword evidence="6" id="KW-0482">Metalloprotease</keyword>
<keyword evidence="3 8" id="KW-0479">Metal-binding</keyword>
<evidence type="ECO:0000256" key="7">
    <source>
        <dbReference type="PIRSR" id="PIRSR634015-1"/>
    </source>
</evidence>
<proteinExistence type="inferred from homology"/>
<dbReference type="InterPro" id="IPR014782">
    <property type="entry name" value="Peptidase_M1_dom"/>
</dbReference>
<keyword evidence="2" id="KW-0645">Protease</keyword>
<feature type="binding site" evidence="8">
    <location>
        <position position="307"/>
    </location>
    <ligand>
        <name>Zn(2+)</name>
        <dbReference type="ChEBI" id="CHEBI:29105"/>
        <note>catalytic</note>
    </ligand>
</feature>
<organism evidence="10 11">
    <name type="scientific">Umbra pygmaea</name>
    <name type="common">Eastern mudminnow</name>
    <dbReference type="NCBI Taxonomy" id="75934"/>
    <lineage>
        <taxon>Eukaryota</taxon>
        <taxon>Metazoa</taxon>
        <taxon>Chordata</taxon>
        <taxon>Craniata</taxon>
        <taxon>Vertebrata</taxon>
        <taxon>Euteleostomi</taxon>
        <taxon>Actinopterygii</taxon>
        <taxon>Neopterygii</taxon>
        <taxon>Teleostei</taxon>
        <taxon>Protacanthopterygii</taxon>
        <taxon>Esociformes</taxon>
        <taxon>Umbridae</taxon>
        <taxon>Umbra</taxon>
    </lineage>
</organism>
<evidence type="ECO:0000256" key="2">
    <source>
        <dbReference type="ARBA" id="ARBA00022670"/>
    </source>
</evidence>
<dbReference type="GO" id="GO:0006508">
    <property type="term" value="P:proteolysis"/>
    <property type="evidence" value="ECO:0007669"/>
    <property type="project" value="UniProtKB-KW"/>
</dbReference>
<dbReference type="InterPro" id="IPR034015">
    <property type="entry name" value="M1_LTA4H"/>
</dbReference>
<dbReference type="SMART" id="SM01263">
    <property type="entry name" value="Leuk-A4-hydro_C"/>
    <property type="match status" value="1"/>
</dbReference>
<evidence type="ECO:0000256" key="5">
    <source>
        <dbReference type="ARBA" id="ARBA00022833"/>
    </source>
</evidence>
<dbReference type="PANTHER" id="PTHR45726">
    <property type="entry name" value="LEUKOTRIENE A-4 HYDROLASE"/>
    <property type="match status" value="1"/>
</dbReference>
<name>A0ABD0WSZ4_UMBPY</name>
<comment type="similarity">
    <text evidence="1">Belongs to the peptidase M1 family.</text>
</comment>
<dbReference type="InterPro" id="IPR027268">
    <property type="entry name" value="Peptidase_M4/M1_CTD_sf"/>
</dbReference>
<dbReference type="CDD" id="cd09599">
    <property type="entry name" value="M1_LTA4H"/>
    <property type="match status" value="1"/>
</dbReference>
<dbReference type="InterPro" id="IPR001930">
    <property type="entry name" value="Peptidase_M1"/>
</dbReference>
<reference evidence="10 11" key="1">
    <citation type="submission" date="2024-06" db="EMBL/GenBank/DDBJ databases">
        <authorList>
            <person name="Pan Q."/>
            <person name="Wen M."/>
            <person name="Jouanno E."/>
            <person name="Zahm M."/>
            <person name="Klopp C."/>
            <person name="Cabau C."/>
            <person name="Louis A."/>
            <person name="Berthelot C."/>
            <person name="Parey E."/>
            <person name="Roest Crollius H."/>
            <person name="Montfort J."/>
            <person name="Robinson-Rechavi M."/>
            <person name="Bouchez O."/>
            <person name="Lampietro C."/>
            <person name="Lopez Roques C."/>
            <person name="Donnadieu C."/>
            <person name="Postlethwait J."/>
            <person name="Bobe J."/>
            <person name="Verreycken H."/>
            <person name="Guiguen Y."/>
        </authorList>
    </citation>
    <scope>NUCLEOTIDE SEQUENCE [LARGE SCALE GENOMIC DNA]</scope>
    <source>
        <strain evidence="10">Up_M1</strain>
        <tissue evidence="10">Testis</tissue>
    </source>
</reference>